<sequence>MVMDENSDNTDNIVNTDEVRQSEENLIISNSSILSSSSATLSSNKEVSSQNRRKRHRFSTSKNGRSCSTERSEIINQSLTKMIATTQLPLSFVSSPGFVNFMSVIEPNYKMCKEDTLKKRLNNLYTEVKNKIREELRDVSIVACTSDCWTSLAQNSYLTMTVHLIGNNWKPLVYPFDSADDRATHSGQSF</sequence>
<keyword evidence="3" id="KW-0863">Zinc-finger</keyword>
<keyword evidence="4" id="KW-0862">Zinc</keyword>
<dbReference type="AlphaFoldDB" id="A0A3L8E0U9"/>
<dbReference type="PANTHER" id="PTHR46481:SF10">
    <property type="entry name" value="ZINC FINGER BED DOMAIN-CONTAINING PROTEIN 39"/>
    <property type="match status" value="1"/>
</dbReference>
<keyword evidence="5" id="KW-0539">Nucleus</keyword>
<dbReference type="GO" id="GO:0008270">
    <property type="term" value="F:zinc ion binding"/>
    <property type="evidence" value="ECO:0007669"/>
    <property type="project" value="UniProtKB-KW"/>
</dbReference>
<evidence type="ECO:0000256" key="5">
    <source>
        <dbReference type="ARBA" id="ARBA00023242"/>
    </source>
</evidence>
<proteinExistence type="predicted"/>
<evidence type="ECO:0000256" key="4">
    <source>
        <dbReference type="ARBA" id="ARBA00022833"/>
    </source>
</evidence>
<dbReference type="SUPFAM" id="SSF140996">
    <property type="entry name" value="Hermes dimerisation domain"/>
    <property type="match status" value="1"/>
</dbReference>
<feature type="region of interest" description="Disordered" evidence="6">
    <location>
        <begin position="39"/>
        <end position="70"/>
    </location>
</feature>
<evidence type="ECO:0000313" key="9">
    <source>
        <dbReference type="Proteomes" id="UP000279307"/>
    </source>
</evidence>
<dbReference type="PANTHER" id="PTHR46481">
    <property type="entry name" value="ZINC FINGER BED DOMAIN-CONTAINING PROTEIN 4"/>
    <property type="match status" value="1"/>
</dbReference>
<evidence type="ECO:0008006" key="10">
    <source>
        <dbReference type="Google" id="ProtNLM"/>
    </source>
</evidence>
<dbReference type="EMBL" id="QOIP01000002">
    <property type="protein sequence ID" value="RLU25469.1"/>
    <property type="molecule type" value="Genomic_DNA"/>
</dbReference>
<evidence type="ECO:0000256" key="3">
    <source>
        <dbReference type="ARBA" id="ARBA00022771"/>
    </source>
</evidence>
<comment type="caution">
    <text evidence="8">The sequence shown here is derived from an EMBL/GenBank/DDBJ whole genome shotgun (WGS) entry which is preliminary data.</text>
</comment>
<reference evidence="8" key="2">
    <citation type="submission" date="2018-07" db="EMBL/GenBank/DDBJ databases">
        <authorList>
            <person name="Mckenzie S.K."/>
            <person name="Kronauer D.J.C."/>
        </authorList>
    </citation>
    <scope>NUCLEOTIDE SEQUENCE</scope>
    <source>
        <strain evidence="8">Clonal line C1</strain>
    </source>
</reference>
<evidence type="ECO:0000256" key="6">
    <source>
        <dbReference type="SAM" id="MobiDB-lite"/>
    </source>
</evidence>
<evidence type="ECO:0000313" key="8">
    <source>
        <dbReference type="EMBL" id="RLU25819.1"/>
    </source>
</evidence>
<name>A0A3L8E0U9_OOCBI</name>
<dbReference type="InterPro" id="IPR052035">
    <property type="entry name" value="ZnF_BED_domain_contain"/>
</dbReference>
<dbReference type="Proteomes" id="UP000279307">
    <property type="component" value="Chromosome 2"/>
</dbReference>
<keyword evidence="2" id="KW-0479">Metal-binding</keyword>
<dbReference type="OrthoDB" id="6615327at2759"/>
<organism evidence="8 9">
    <name type="scientific">Ooceraea biroi</name>
    <name type="common">Clonal raider ant</name>
    <name type="synonym">Cerapachys biroi</name>
    <dbReference type="NCBI Taxonomy" id="2015173"/>
    <lineage>
        <taxon>Eukaryota</taxon>
        <taxon>Metazoa</taxon>
        <taxon>Ecdysozoa</taxon>
        <taxon>Arthropoda</taxon>
        <taxon>Hexapoda</taxon>
        <taxon>Insecta</taxon>
        <taxon>Pterygota</taxon>
        <taxon>Neoptera</taxon>
        <taxon>Endopterygota</taxon>
        <taxon>Hymenoptera</taxon>
        <taxon>Apocrita</taxon>
        <taxon>Aculeata</taxon>
        <taxon>Formicoidea</taxon>
        <taxon>Formicidae</taxon>
        <taxon>Dorylinae</taxon>
        <taxon>Ooceraea</taxon>
    </lineage>
</organism>
<evidence type="ECO:0000256" key="1">
    <source>
        <dbReference type="ARBA" id="ARBA00004123"/>
    </source>
</evidence>
<protein>
    <recommendedName>
        <fullName evidence="10">DUF659 domain-containing protein</fullName>
    </recommendedName>
</protein>
<reference evidence="8 9" key="1">
    <citation type="journal article" date="2018" name="Genome Res.">
        <title>The genomic architecture and molecular evolution of ant odorant receptors.</title>
        <authorList>
            <person name="McKenzie S.K."/>
            <person name="Kronauer D.J.C."/>
        </authorList>
    </citation>
    <scope>NUCLEOTIDE SEQUENCE [LARGE SCALE GENOMIC DNA]</scope>
    <source>
        <strain evidence="8">Clonal line C1</strain>
    </source>
</reference>
<evidence type="ECO:0000256" key="2">
    <source>
        <dbReference type="ARBA" id="ARBA00022723"/>
    </source>
</evidence>
<gene>
    <name evidence="7" type="ORF">DMN91_001625</name>
    <name evidence="8" type="ORF">DMN91_001979</name>
</gene>
<comment type="subcellular location">
    <subcellularLocation>
        <location evidence="1">Nucleus</location>
    </subcellularLocation>
</comment>
<evidence type="ECO:0000313" key="7">
    <source>
        <dbReference type="EMBL" id="RLU25469.1"/>
    </source>
</evidence>
<dbReference type="EMBL" id="QOIP01000002">
    <property type="protein sequence ID" value="RLU25819.1"/>
    <property type="molecule type" value="Genomic_DNA"/>
</dbReference>
<accession>A0A3L8E0U9</accession>
<dbReference type="GO" id="GO:0005634">
    <property type="term" value="C:nucleus"/>
    <property type="evidence" value="ECO:0007669"/>
    <property type="project" value="UniProtKB-SubCell"/>
</dbReference>